<protein>
    <submittedName>
        <fullName evidence="1">Uncharacterized protein</fullName>
    </submittedName>
</protein>
<keyword evidence="2" id="KW-1185">Reference proteome</keyword>
<accession>A0A9D4D5V6</accession>
<proteinExistence type="predicted"/>
<dbReference type="Proteomes" id="UP000828390">
    <property type="component" value="Unassembled WGS sequence"/>
</dbReference>
<gene>
    <name evidence="1" type="ORF">DPMN_045360</name>
</gene>
<dbReference type="EMBL" id="JAIWYP010000011">
    <property type="protein sequence ID" value="KAH3738719.1"/>
    <property type="molecule type" value="Genomic_DNA"/>
</dbReference>
<evidence type="ECO:0000313" key="1">
    <source>
        <dbReference type="EMBL" id="KAH3738719.1"/>
    </source>
</evidence>
<reference evidence="1" key="2">
    <citation type="submission" date="2020-11" db="EMBL/GenBank/DDBJ databases">
        <authorList>
            <person name="McCartney M.A."/>
            <person name="Auch B."/>
            <person name="Kono T."/>
            <person name="Mallez S."/>
            <person name="Becker A."/>
            <person name="Gohl D.M."/>
            <person name="Silverstein K.A.T."/>
            <person name="Koren S."/>
            <person name="Bechman K.B."/>
            <person name="Herman A."/>
            <person name="Abrahante J.E."/>
            <person name="Garbe J."/>
        </authorList>
    </citation>
    <scope>NUCLEOTIDE SEQUENCE</scope>
    <source>
        <strain evidence="1">Duluth1</strain>
        <tissue evidence="1">Whole animal</tissue>
    </source>
</reference>
<evidence type="ECO:0000313" key="2">
    <source>
        <dbReference type="Proteomes" id="UP000828390"/>
    </source>
</evidence>
<name>A0A9D4D5V6_DREPO</name>
<comment type="caution">
    <text evidence="1">The sequence shown here is derived from an EMBL/GenBank/DDBJ whole genome shotgun (WGS) entry which is preliminary data.</text>
</comment>
<reference evidence="1" key="1">
    <citation type="journal article" date="2019" name="bioRxiv">
        <title>The Genome of the Zebra Mussel, Dreissena polymorpha: A Resource for Invasive Species Research.</title>
        <authorList>
            <person name="McCartney M.A."/>
            <person name="Auch B."/>
            <person name="Kono T."/>
            <person name="Mallez S."/>
            <person name="Zhang Y."/>
            <person name="Obille A."/>
            <person name="Becker A."/>
            <person name="Abrahante J.E."/>
            <person name="Garbe J."/>
            <person name="Badalamenti J.P."/>
            <person name="Herman A."/>
            <person name="Mangelson H."/>
            <person name="Liachko I."/>
            <person name="Sullivan S."/>
            <person name="Sone E.D."/>
            <person name="Koren S."/>
            <person name="Silverstein K.A.T."/>
            <person name="Beckman K.B."/>
            <person name="Gohl D.M."/>
        </authorList>
    </citation>
    <scope>NUCLEOTIDE SEQUENCE</scope>
    <source>
        <strain evidence="1">Duluth1</strain>
        <tissue evidence="1">Whole animal</tissue>
    </source>
</reference>
<organism evidence="1 2">
    <name type="scientific">Dreissena polymorpha</name>
    <name type="common">Zebra mussel</name>
    <name type="synonym">Mytilus polymorpha</name>
    <dbReference type="NCBI Taxonomy" id="45954"/>
    <lineage>
        <taxon>Eukaryota</taxon>
        <taxon>Metazoa</taxon>
        <taxon>Spiralia</taxon>
        <taxon>Lophotrochozoa</taxon>
        <taxon>Mollusca</taxon>
        <taxon>Bivalvia</taxon>
        <taxon>Autobranchia</taxon>
        <taxon>Heteroconchia</taxon>
        <taxon>Euheterodonta</taxon>
        <taxon>Imparidentia</taxon>
        <taxon>Neoheterodontei</taxon>
        <taxon>Myida</taxon>
        <taxon>Dreissenoidea</taxon>
        <taxon>Dreissenidae</taxon>
        <taxon>Dreissena</taxon>
    </lineage>
</organism>
<dbReference type="AlphaFoldDB" id="A0A9D4D5V6"/>
<sequence length="126" mass="13687">METGVWLKNVAVEVAAVLFSPVQVWGTLGKEVPRSVCYNTGLELSGLCVDAIGNSFVNGDTLLLNPLRLGLIHLLPHLHFCLLVICHTHLAGVLTLQLSSLVKEAYDLGGHQRFNLPSLFPNKFVG</sequence>